<name>A0A2S8FJN4_9BACT</name>
<dbReference type="EMBL" id="PUHY01000012">
    <property type="protein sequence ID" value="PQO32361.1"/>
    <property type="molecule type" value="Genomic_DNA"/>
</dbReference>
<comment type="caution">
    <text evidence="3">The sequence shown here is derived from an EMBL/GenBank/DDBJ whole genome shotgun (WGS) entry which is preliminary data.</text>
</comment>
<keyword evidence="2" id="KW-1133">Transmembrane helix</keyword>
<evidence type="ECO:0000256" key="1">
    <source>
        <dbReference type="SAM" id="MobiDB-lite"/>
    </source>
</evidence>
<evidence type="ECO:0000313" key="3">
    <source>
        <dbReference type="EMBL" id="PQO32361.1"/>
    </source>
</evidence>
<dbReference type="OrthoDB" id="263024at2"/>
<feature type="region of interest" description="Disordered" evidence="1">
    <location>
        <begin position="266"/>
        <end position="292"/>
    </location>
</feature>
<dbReference type="Proteomes" id="UP000238322">
    <property type="component" value="Unassembled WGS sequence"/>
</dbReference>
<accession>A0A2S8FJN4</accession>
<sequence>MSSVKSKTNNLDRRKRKTSWLLGAALISLVVLVIGAGIVMSTSAHSGEQFAVDGFQRRTFNYYEVMGIRLSATDYFNNTGNLEQTLAKKKWITATGKKPTDDQWITYRHITGSRIYTNDTLILIDYLSMANAQGAIDLSSWSTNNPGYAAIMWPEIQTAAQGNMYILVPDIIHHMLDLSETSGNATNRDKMAPKIEDLSKEQLSSLVAQQTKSGTESLYPFLNDLYLKTAKAAQDADDKDRAKFCYEQVLRFSPNSDEIQAELDKFPVELAEEPAKEKASGENESSEDESEK</sequence>
<gene>
    <name evidence="3" type="ORF">C5Y83_19240</name>
</gene>
<proteinExistence type="predicted"/>
<keyword evidence="2" id="KW-0472">Membrane</keyword>
<protein>
    <submittedName>
        <fullName evidence="3">Uncharacterized protein</fullName>
    </submittedName>
</protein>
<feature type="compositionally biased region" description="Basic and acidic residues" evidence="1">
    <location>
        <begin position="266"/>
        <end position="281"/>
    </location>
</feature>
<keyword evidence="2" id="KW-0812">Transmembrane</keyword>
<evidence type="ECO:0000256" key="2">
    <source>
        <dbReference type="SAM" id="Phobius"/>
    </source>
</evidence>
<evidence type="ECO:0000313" key="4">
    <source>
        <dbReference type="Proteomes" id="UP000238322"/>
    </source>
</evidence>
<reference evidence="3 4" key="1">
    <citation type="submission" date="2018-02" db="EMBL/GenBank/DDBJ databases">
        <title>Comparative genomes isolates from brazilian mangrove.</title>
        <authorList>
            <person name="Araujo J.E."/>
            <person name="Taketani R.G."/>
            <person name="Silva M.C.P."/>
            <person name="Loureco M.V."/>
            <person name="Andreote F.D."/>
        </authorList>
    </citation>
    <scope>NUCLEOTIDE SEQUENCE [LARGE SCALE GENOMIC DNA]</scope>
    <source>
        <strain evidence="3 4">Hex-1 MGV</strain>
    </source>
</reference>
<dbReference type="RefSeq" id="WP_105331374.1">
    <property type="nucleotide sequence ID" value="NZ_PUHY01000012.1"/>
</dbReference>
<dbReference type="AlphaFoldDB" id="A0A2S8FJN4"/>
<organism evidence="3 4">
    <name type="scientific">Blastopirellula marina</name>
    <dbReference type="NCBI Taxonomy" id="124"/>
    <lineage>
        <taxon>Bacteria</taxon>
        <taxon>Pseudomonadati</taxon>
        <taxon>Planctomycetota</taxon>
        <taxon>Planctomycetia</taxon>
        <taxon>Pirellulales</taxon>
        <taxon>Pirellulaceae</taxon>
        <taxon>Blastopirellula</taxon>
    </lineage>
</organism>
<feature type="transmembrane region" description="Helical" evidence="2">
    <location>
        <begin position="20"/>
        <end position="40"/>
    </location>
</feature>